<feature type="compositionally biased region" description="Basic and acidic residues" evidence="1">
    <location>
        <begin position="263"/>
        <end position="274"/>
    </location>
</feature>
<feature type="region of interest" description="Disordered" evidence="1">
    <location>
        <begin position="219"/>
        <end position="301"/>
    </location>
</feature>
<feature type="compositionally biased region" description="Low complexity" evidence="1">
    <location>
        <begin position="327"/>
        <end position="339"/>
    </location>
</feature>
<accession>A0A6N1NSK2</accession>
<feature type="compositionally biased region" description="Basic residues" evidence="1">
    <location>
        <begin position="365"/>
        <end position="379"/>
    </location>
</feature>
<evidence type="ECO:0000256" key="1">
    <source>
        <dbReference type="SAM" id="MobiDB-lite"/>
    </source>
</evidence>
<feature type="compositionally biased region" description="Basic and acidic residues" evidence="1">
    <location>
        <begin position="219"/>
        <end position="237"/>
    </location>
</feature>
<name>A0A6N1NSK2_9VIRU</name>
<reference evidence="2" key="2">
    <citation type="journal article" date="2018" name="Nat. Commun.">
        <title>Tailed giant Tupanvirus possesses the most complete translational apparatus of the known virosphere.</title>
        <authorList>
            <person name="Abrahao J."/>
            <person name="Silva L."/>
            <person name="Silva L.S."/>
            <person name="Khalil J.Y.B."/>
            <person name="Rodrigues R."/>
            <person name="Arantes T."/>
            <person name="Assis F."/>
            <person name="Boratto P."/>
            <person name="Andrade M."/>
            <person name="Kroon E.G."/>
            <person name="Ribeiro B."/>
            <person name="Bergier I."/>
            <person name="Seligmann H."/>
            <person name="Ghigo E."/>
            <person name="Colson P."/>
            <person name="Levasseur A."/>
            <person name="Kroemer G."/>
            <person name="Raoult D."/>
            <person name="La Scola B."/>
        </authorList>
    </citation>
    <scope>NUCLEOTIDE SEQUENCE [LARGE SCALE GENOMIC DNA]</scope>
    <source>
        <strain evidence="2">Soda lake</strain>
    </source>
</reference>
<protein>
    <submittedName>
        <fullName evidence="2">Uncharacterized protein</fullName>
    </submittedName>
</protein>
<sequence>MSQNQEFTEVKRNRKSGTKTSLTYTSATVARVNDQSQQVNRPVTKADKFGNVNVYTGSMELLFYFLLRQLGFLSSRNPKEFGSIVSWASTNLKKVADMRDRIRDCLDDIAYNYPSCSSASILGCQKRFSAEGNSYSYSHWYSSKNPVSEEVLEENTMTLGAARVNHLLDQICYRIDRAYKILERKSNSEHDFVVLDELNSAFVLFDKLRVQSIDESDKLTALRQTRREADESGERNQRTPRRIVTSKREVPPAPKKQTTRSAKPTDAKPRKLNFDEADTVEAMTQDEVKPKPVVNLPPSKPVSSAISYANIAKGTDSKPSMPSMPLTEAATTNAAPTTEVQETVVEDLNVNPVDQVETTSTSLSKKAKKRANQKKRKAAAKTSELVDMKKETPTQAVELGVETPAQTVETPAPVKTEEPNVDPSTDLVEVQLFAGFVDGVPKTTTVVMTRSQYASIQKVGQK</sequence>
<evidence type="ECO:0000313" key="2">
    <source>
        <dbReference type="EMBL" id="QKU34716.1"/>
    </source>
</evidence>
<dbReference type="RefSeq" id="YP_010781361.1">
    <property type="nucleotide sequence ID" value="NC_075039.1"/>
</dbReference>
<reference evidence="2" key="1">
    <citation type="submission" date="2017-01" db="EMBL/GenBank/DDBJ databases">
        <authorList>
            <person name="Assis F.L."/>
            <person name="Abrahao J.S."/>
            <person name="Silva L."/>
            <person name="Khalil J.B."/>
            <person name="Rodrigues R."/>
            <person name="Silva L.S."/>
            <person name="Arantes T."/>
            <person name="Boratto P."/>
            <person name="Andrade M."/>
            <person name="Kroon E.G."/>
            <person name="Ribeiro B."/>
            <person name="Bergier I."/>
            <person name="Seligmann H."/>
            <person name="Ghigo E."/>
            <person name="Colson P."/>
            <person name="Levasseur A."/>
            <person name="Raoult D."/>
            <person name="Scola B.L."/>
        </authorList>
    </citation>
    <scope>NUCLEOTIDE SEQUENCE</scope>
    <source>
        <strain evidence="2">Soda lake</strain>
    </source>
</reference>
<organism evidence="2">
    <name type="scientific">Tupanvirus soda lake</name>
    <dbReference type="NCBI Taxonomy" id="2126985"/>
    <lineage>
        <taxon>Viruses</taxon>
        <taxon>Varidnaviria</taxon>
        <taxon>Bamfordvirae</taxon>
        <taxon>Nucleocytoviricota</taxon>
        <taxon>Megaviricetes</taxon>
        <taxon>Imitervirales</taxon>
        <taxon>Mimiviridae</taxon>
        <taxon>Megamimivirinae</taxon>
        <taxon>Tupanvirus</taxon>
        <taxon>Tupanvirus salinum</taxon>
    </lineage>
</organism>
<proteinExistence type="predicted"/>
<dbReference type="GeneID" id="80518125"/>
<dbReference type="KEGG" id="vg:80518125"/>
<dbReference type="EMBL" id="KY523104">
    <property type="protein sequence ID" value="QKU34716.1"/>
    <property type="molecule type" value="Genomic_DNA"/>
</dbReference>
<feature type="region of interest" description="Disordered" evidence="1">
    <location>
        <begin position="313"/>
        <end position="386"/>
    </location>
</feature>